<evidence type="ECO:0000313" key="26">
    <source>
        <dbReference type="Proteomes" id="UP000765509"/>
    </source>
</evidence>
<evidence type="ECO:0000256" key="9">
    <source>
        <dbReference type="ARBA" id="ARBA00022750"/>
    </source>
</evidence>
<dbReference type="InterPro" id="IPR039537">
    <property type="entry name" value="Retrotran_Ty1/copia-like"/>
</dbReference>
<keyword evidence="20" id="KW-0511">Multifunctional enzyme</keyword>
<keyword evidence="4" id="KW-0645">Protease</keyword>
<keyword evidence="10" id="KW-0255">Endonuclease</keyword>
<evidence type="ECO:0000256" key="7">
    <source>
        <dbReference type="ARBA" id="ARBA00022723"/>
    </source>
</evidence>
<evidence type="ECO:0000256" key="5">
    <source>
        <dbReference type="ARBA" id="ARBA00022695"/>
    </source>
</evidence>
<dbReference type="PANTHER" id="PTHR42648:SF11">
    <property type="entry name" value="TRANSPOSON TY4-P GAG-POL POLYPROTEIN"/>
    <property type="match status" value="1"/>
</dbReference>
<feature type="region of interest" description="Disordered" evidence="23">
    <location>
        <begin position="109"/>
        <end position="130"/>
    </location>
</feature>
<evidence type="ECO:0000256" key="8">
    <source>
        <dbReference type="ARBA" id="ARBA00022741"/>
    </source>
</evidence>
<evidence type="ECO:0000256" key="23">
    <source>
        <dbReference type="SAM" id="MobiDB-lite"/>
    </source>
</evidence>
<keyword evidence="3" id="KW-1188">Viral release from host cell</keyword>
<evidence type="ECO:0000256" key="12">
    <source>
        <dbReference type="ARBA" id="ARBA00022840"/>
    </source>
</evidence>
<dbReference type="InterPro" id="IPR012337">
    <property type="entry name" value="RNaseH-like_sf"/>
</dbReference>
<evidence type="ECO:0000256" key="14">
    <source>
        <dbReference type="ARBA" id="ARBA00022884"/>
    </source>
</evidence>
<keyword evidence="6" id="KW-0540">Nuclease</keyword>
<reference evidence="25" key="1">
    <citation type="submission" date="2021-03" db="EMBL/GenBank/DDBJ databases">
        <title>Draft genome sequence of rust myrtle Austropuccinia psidii MF-1, a brazilian biotype.</title>
        <authorList>
            <person name="Quecine M.C."/>
            <person name="Pachon D.M.R."/>
            <person name="Bonatelli M.L."/>
            <person name="Correr F.H."/>
            <person name="Franceschini L.M."/>
            <person name="Leite T.F."/>
            <person name="Margarido G.R.A."/>
            <person name="Almeida C.A."/>
            <person name="Ferrarezi J.A."/>
            <person name="Labate C.A."/>
        </authorList>
    </citation>
    <scope>NUCLEOTIDE SEQUENCE</scope>
    <source>
        <strain evidence="25">MF-1</strain>
    </source>
</reference>
<dbReference type="GO" id="GO:0005634">
    <property type="term" value="C:nucleus"/>
    <property type="evidence" value="ECO:0007669"/>
    <property type="project" value="UniProtKB-ARBA"/>
</dbReference>
<evidence type="ECO:0000256" key="17">
    <source>
        <dbReference type="ARBA" id="ARBA00022932"/>
    </source>
</evidence>
<comment type="caution">
    <text evidence="25">The sequence shown here is derived from an EMBL/GenBank/DDBJ whole genome shotgun (WGS) entry which is preliminary data.</text>
</comment>
<dbReference type="GO" id="GO:0046872">
    <property type="term" value="F:metal ion binding"/>
    <property type="evidence" value="ECO:0007669"/>
    <property type="project" value="UniProtKB-KW"/>
</dbReference>
<evidence type="ECO:0000256" key="11">
    <source>
        <dbReference type="ARBA" id="ARBA00022801"/>
    </source>
</evidence>
<dbReference type="Pfam" id="PF25597">
    <property type="entry name" value="SH3_retrovirus"/>
    <property type="match status" value="1"/>
</dbReference>
<dbReference type="InterPro" id="IPR001584">
    <property type="entry name" value="Integrase_cat-core"/>
</dbReference>
<evidence type="ECO:0000256" key="15">
    <source>
        <dbReference type="ARBA" id="ARBA00022908"/>
    </source>
</evidence>
<keyword evidence="15" id="KW-0229">DNA integration</keyword>
<comment type="catalytic activity">
    <reaction evidence="21">
        <text>DNA(n) + a 2'-deoxyribonucleoside 5'-triphosphate = DNA(n+1) + diphosphate</text>
        <dbReference type="Rhea" id="RHEA:22508"/>
        <dbReference type="Rhea" id="RHEA-COMP:17339"/>
        <dbReference type="Rhea" id="RHEA-COMP:17340"/>
        <dbReference type="ChEBI" id="CHEBI:33019"/>
        <dbReference type="ChEBI" id="CHEBI:61560"/>
        <dbReference type="ChEBI" id="CHEBI:173112"/>
        <dbReference type="EC" id="2.7.7.49"/>
    </reaction>
</comment>
<dbReference type="InterPro" id="IPR036397">
    <property type="entry name" value="RNaseH_sf"/>
</dbReference>
<dbReference type="Pfam" id="PF07727">
    <property type="entry name" value="RVT_2"/>
    <property type="match status" value="1"/>
</dbReference>
<evidence type="ECO:0000256" key="2">
    <source>
        <dbReference type="ARBA" id="ARBA00022578"/>
    </source>
</evidence>
<keyword evidence="5" id="KW-0548">Nucleotidyltransferase</keyword>
<dbReference type="Proteomes" id="UP000765509">
    <property type="component" value="Unassembled WGS sequence"/>
</dbReference>
<evidence type="ECO:0000256" key="22">
    <source>
        <dbReference type="ARBA" id="ARBA00049244"/>
    </source>
</evidence>
<keyword evidence="17" id="KW-0239">DNA-directed DNA polymerase</keyword>
<evidence type="ECO:0000259" key="24">
    <source>
        <dbReference type="PROSITE" id="PS50994"/>
    </source>
</evidence>
<keyword evidence="12" id="KW-0067">ATP-binding</keyword>
<dbReference type="GO" id="GO:0004519">
    <property type="term" value="F:endonuclease activity"/>
    <property type="evidence" value="ECO:0007669"/>
    <property type="project" value="UniProtKB-KW"/>
</dbReference>
<keyword evidence="16" id="KW-0695">RNA-directed DNA polymerase</keyword>
<dbReference type="GO" id="GO:0003964">
    <property type="term" value="F:RNA-directed DNA polymerase activity"/>
    <property type="evidence" value="ECO:0007669"/>
    <property type="project" value="UniProtKB-KW"/>
</dbReference>
<comment type="function">
    <text evidence="1">The aspartyl protease (PR) mediates the proteolytic cleavages of the Gag and Gag-Pol polyproteins after assembly of the VLP.</text>
</comment>
<evidence type="ECO:0000313" key="25">
    <source>
        <dbReference type="EMBL" id="MBW0525175.1"/>
    </source>
</evidence>
<evidence type="ECO:0000256" key="6">
    <source>
        <dbReference type="ARBA" id="ARBA00022722"/>
    </source>
</evidence>
<dbReference type="GO" id="GO:0004190">
    <property type="term" value="F:aspartic-type endopeptidase activity"/>
    <property type="evidence" value="ECO:0007669"/>
    <property type="project" value="UniProtKB-KW"/>
</dbReference>
<dbReference type="AlphaFoldDB" id="A0A9Q3I3K5"/>
<evidence type="ECO:0000256" key="19">
    <source>
        <dbReference type="ARBA" id="ARBA00023172"/>
    </source>
</evidence>
<keyword evidence="18" id="KW-0917">Virion maturation</keyword>
<comment type="catalytic activity">
    <reaction evidence="22">
        <text>DNA(n) + a 2'-deoxyribonucleoside 5'-triphosphate = DNA(n+1) + diphosphate</text>
        <dbReference type="Rhea" id="RHEA:22508"/>
        <dbReference type="Rhea" id="RHEA-COMP:17339"/>
        <dbReference type="Rhea" id="RHEA-COMP:17340"/>
        <dbReference type="ChEBI" id="CHEBI:33019"/>
        <dbReference type="ChEBI" id="CHEBI:61560"/>
        <dbReference type="ChEBI" id="CHEBI:173112"/>
        <dbReference type="EC" id="2.7.7.7"/>
    </reaction>
</comment>
<protein>
    <recommendedName>
        <fullName evidence="24">Integrase catalytic domain-containing protein</fullName>
    </recommendedName>
</protein>
<gene>
    <name evidence="25" type="ORF">O181_064890</name>
</gene>
<dbReference type="InterPro" id="IPR054722">
    <property type="entry name" value="PolX-like_BBD"/>
</dbReference>
<keyword evidence="2" id="KW-0815">Transposition</keyword>
<keyword evidence="11" id="KW-0378">Hydrolase</keyword>
<dbReference type="PANTHER" id="PTHR42648">
    <property type="entry name" value="TRANSPOSASE, PUTATIVE-RELATED"/>
    <property type="match status" value="1"/>
</dbReference>
<keyword evidence="19" id="KW-0233">DNA recombination</keyword>
<evidence type="ECO:0000256" key="20">
    <source>
        <dbReference type="ARBA" id="ARBA00023268"/>
    </source>
</evidence>
<dbReference type="GO" id="GO:0003887">
    <property type="term" value="F:DNA-directed DNA polymerase activity"/>
    <property type="evidence" value="ECO:0007669"/>
    <property type="project" value="UniProtKB-KW"/>
</dbReference>
<dbReference type="CDD" id="cd09272">
    <property type="entry name" value="RNase_HI_RT_Ty1"/>
    <property type="match status" value="1"/>
</dbReference>
<keyword evidence="26" id="KW-1185">Reference proteome</keyword>
<evidence type="ECO:0000256" key="4">
    <source>
        <dbReference type="ARBA" id="ARBA00022670"/>
    </source>
</evidence>
<dbReference type="GO" id="GO:0032196">
    <property type="term" value="P:transposition"/>
    <property type="evidence" value="ECO:0007669"/>
    <property type="project" value="UniProtKB-KW"/>
</dbReference>
<keyword evidence="14" id="KW-0694">RNA-binding</keyword>
<organism evidence="25 26">
    <name type="scientific">Austropuccinia psidii MF-1</name>
    <dbReference type="NCBI Taxonomy" id="1389203"/>
    <lineage>
        <taxon>Eukaryota</taxon>
        <taxon>Fungi</taxon>
        <taxon>Dikarya</taxon>
        <taxon>Basidiomycota</taxon>
        <taxon>Pucciniomycotina</taxon>
        <taxon>Pucciniomycetes</taxon>
        <taxon>Pucciniales</taxon>
        <taxon>Sphaerophragmiaceae</taxon>
        <taxon>Austropuccinia</taxon>
    </lineage>
</organism>
<keyword evidence="8" id="KW-0547">Nucleotide-binding</keyword>
<sequence length="1183" mass="132832">MSLETVNIHVPAELHTFTILGKLSGDPRIHQFVEVLSLNEDLVKKPELVLSKLQDFHNNSKIQEKSLTPPVATALVSESAGPYKITYYCSNGKHNPNCTSHTKEECFAKHPELRPSNRRNNKRKNGYNQNASAHVSTAQALVTRKDSPVSEMEFIVDCGATHHMFNSKSCFSILEQTSPLKVCTGDSTSSLLSEGIGMVILLCNNKVLTLNNCLFVLKLNCNLISLLGICKEKLTIIQEDGHFKLESNQQPIIEGRIINNLMRVSFSIPKALSTQVLPDIWHQRLGHPGNQVVKSMGLPRIISNCQMCDINKMHLIPFTDQFKHVSHPLDCAHIDLVGPINPPSVSGFRYFLTIFVIVKKEMETLHNQSLKKVVSDGGGEFLNEKFKSLSEAQGFTHIFSPAHTPQHNGFSERANHTILEKARCILNGSNLPSSYWAEAINTSKILSNIIPTPSRRNLSPYSLWKRTPPQIKKLRVFGCRAVVSIPKHICDWKLGPVGEEGIMLGYENKNSSYRILRLIDRKILISRHVKFDKSVFPSLKQAVRAQDQSAITWGNYSSPTKMVYEAHPVIADSADEARSVESFEVIPERAQEEVDELLASPDDNGEEEDETPSINCSRIKVIGPRHPTLYSSNIDKSNILPFSRRPKAPITSARNCPRTYKKALASADKALWEMAIKKELQAMNDLNVWDVVNLKSDYKLVGTTWVFRIKRNHLNEVTEHKARLCAQGFTQTPGLDFGKTYSPTGRLNSLQTLIAFAASRKLEFHQVDVKSAFLNAPLDEIVYLSIPQGLNLYQRKYCLKLNKAIYGLKQAPLAWYERLLKWLLKSGFSSCILDPCVFFRKGQIPTWLYIHVDDIAIFSSDASVFKKEISCEFDIKDIGPADLMLGVKVSRTDTSITLDQQHFTEALLDLYGLSECKPVSTPLIPNTHMSVATLDKIEKFKLLGVNYCSAVGSINYLSTATRPDLSHSISCLSQFLESPGIQHWNGFLHVLRYLKGVQDLGLVYSSNQPHGITSYSDTDWGNCQQTRCLVTGYLATFDGSLGLWKTWKQPTVSLSTAEAEYKAICDLASELFWLQQWCQECRLCQFKEPIPIYEDNQSCINVVNDNANMNNKRMKHVSIQLHFIKEVVDSSKIKLVYVPTKLMLADFLPESVDRQVLSSSLSSLGVLRLGVKGSVENNNQGCT</sequence>
<dbReference type="InterPro" id="IPR057670">
    <property type="entry name" value="SH3_retrovirus"/>
</dbReference>
<dbReference type="Pfam" id="PF22936">
    <property type="entry name" value="Pol_BBD"/>
    <property type="match status" value="1"/>
</dbReference>
<keyword evidence="7" id="KW-0479">Metal-binding</keyword>
<evidence type="ECO:0000256" key="16">
    <source>
        <dbReference type="ARBA" id="ARBA00022918"/>
    </source>
</evidence>
<keyword evidence="13" id="KW-0460">Magnesium</keyword>
<evidence type="ECO:0000256" key="21">
    <source>
        <dbReference type="ARBA" id="ARBA00048173"/>
    </source>
</evidence>
<evidence type="ECO:0000256" key="3">
    <source>
        <dbReference type="ARBA" id="ARBA00022612"/>
    </source>
</evidence>
<evidence type="ECO:0000256" key="1">
    <source>
        <dbReference type="ARBA" id="ARBA00002180"/>
    </source>
</evidence>
<dbReference type="GO" id="GO:0006310">
    <property type="term" value="P:DNA recombination"/>
    <property type="evidence" value="ECO:0007669"/>
    <property type="project" value="UniProtKB-KW"/>
</dbReference>
<dbReference type="GO" id="GO:0006508">
    <property type="term" value="P:proteolysis"/>
    <property type="evidence" value="ECO:0007669"/>
    <property type="project" value="UniProtKB-KW"/>
</dbReference>
<evidence type="ECO:0000256" key="10">
    <source>
        <dbReference type="ARBA" id="ARBA00022759"/>
    </source>
</evidence>
<keyword evidence="9" id="KW-0064">Aspartyl protease</keyword>
<dbReference type="Gene3D" id="3.30.420.10">
    <property type="entry name" value="Ribonuclease H-like superfamily/Ribonuclease H"/>
    <property type="match status" value="1"/>
</dbReference>
<feature type="domain" description="Integrase catalytic" evidence="24">
    <location>
        <begin position="371"/>
        <end position="468"/>
    </location>
</feature>
<evidence type="ECO:0000256" key="13">
    <source>
        <dbReference type="ARBA" id="ARBA00022842"/>
    </source>
</evidence>
<proteinExistence type="predicted"/>
<evidence type="ECO:0000256" key="18">
    <source>
        <dbReference type="ARBA" id="ARBA00023113"/>
    </source>
</evidence>
<dbReference type="InterPro" id="IPR043502">
    <property type="entry name" value="DNA/RNA_pol_sf"/>
</dbReference>
<keyword evidence="17" id="KW-0808">Transferase</keyword>
<dbReference type="SUPFAM" id="SSF53098">
    <property type="entry name" value="Ribonuclease H-like"/>
    <property type="match status" value="1"/>
</dbReference>
<name>A0A9Q3I3K5_9BASI</name>
<dbReference type="GO" id="GO:0005524">
    <property type="term" value="F:ATP binding"/>
    <property type="evidence" value="ECO:0007669"/>
    <property type="project" value="UniProtKB-KW"/>
</dbReference>
<dbReference type="InterPro" id="IPR013103">
    <property type="entry name" value="RVT_2"/>
</dbReference>
<dbReference type="SUPFAM" id="SSF56672">
    <property type="entry name" value="DNA/RNA polymerases"/>
    <property type="match status" value="1"/>
</dbReference>
<dbReference type="PROSITE" id="PS50994">
    <property type="entry name" value="INTEGRASE"/>
    <property type="match status" value="1"/>
</dbReference>
<dbReference type="EMBL" id="AVOT02031610">
    <property type="protein sequence ID" value="MBW0525175.1"/>
    <property type="molecule type" value="Genomic_DNA"/>
</dbReference>
<feature type="compositionally biased region" description="Basic residues" evidence="23">
    <location>
        <begin position="116"/>
        <end position="125"/>
    </location>
</feature>
<accession>A0A9Q3I3K5</accession>
<dbReference type="GO" id="GO:0015074">
    <property type="term" value="P:DNA integration"/>
    <property type="evidence" value="ECO:0007669"/>
    <property type="project" value="UniProtKB-KW"/>
</dbReference>
<dbReference type="GO" id="GO:0003723">
    <property type="term" value="F:RNA binding"/>
    <property type="evidence" value="ECO:0007669"/>
    <property type="project" value="UniProtKB-KW"/>
</dbReference>